<dbReference type="GO" id="GO:0003887">
    <property type="term" value="F:DNA-directed DNA polymerase activity"/>
    <property type="evidence" value="ECO:0007669"/>
    <property type="project" value="UniProtKB-KW"/>
</dbReference>
<evidence type="ECO:0000259" key="9">
    <source>
        <dbReference type="Pfam" id="PF03175"/>
    </source>
</evidence>
<evidence type="ECO:0000256" key="1">
    <source>
        <dbReference type="ARBA" id="ARBA00005755"/>
    </source>
</evidence>
<dbReference type="Gene3D" id="3.90.1600.10">
    <property type="entry name" value="Palm domain of DNA polymerase"/>
    <property type="match status" value="1"/>
</dbReference>
<evidence type="ECO:0000313" key="10">
    <source>
        <dbReference type="EMBL" id="EAX80168.1"/>
    </source>
</evidence>
<evidence type="ECO:0000256" key="7">
    <source>
        <dbReference type="ARBA" id="ARBA00023125"/>
    </source>
</evidence>
<dbReference type="VEuPathDB" id="TrichDB:TVAGG3_0743340"/>
<keyword evidence="7" id="KW-0238">DNA-binding</keyword>
<dbReference type="SUPFAM" id="SSF56672">
    <property type="entry name" value="DNA/RNA polymerases"/>
    <property type="match status" value="1"/>
</dbReference>
<keyword evidence="11" id="KW-1185">Reference proteome</keyword>
<evidence type="ECO:0000256" key="4">
    <source>
        <dbReference type="ARBA" id="ARBA00022695"/>
    </source>
</evidence>
<dbReference type="OrthoDB" id="10265614at2759"/>
<evidence type="ECO:0000256" key="3">
    <source>
        <dbReference type="ARBA" id="ARBA00022679"/>
    </source>
</evidence>
<evidence type="ECO:0000313" key="11">
    <source>
        <dbReference type="Proteomes" id="UP000001542"/>
    </source>
</evidence>
<name>A2GRP9_TRIV3</name>
<dbReference type="GO" id="GO:0006260">
    <property type="term" value="P:DNA replication"/>
    <property type="evidence" value="ECO:0007669"/>
    <property type="project" value="UniProtKB-KW"/>
</dbReference>
<dbReference type="Proteomes" id="UP000001542">
    <property type="component" value="Unassembled WGS sequence"/>
</dbReference>
<keyword evidence="4" id="KW-0548">Nucleotidyltransferase</keyword>
<dbReference type="PANTHER" id="PTHR48144:SF2">
    <property type="entry name" value="DNA-DIRECTED DNA POLYMERASE"/>
    <property type="match status" value="1"/>
</dbReference>
<comment type="catalytic activity">
    <reaction evidence="8">
        <text>DNA(n) + a 2'-deoxyribonucleoside 5'-triphosphate = DNA(n+1) + diphosphate</text>
        <dbReference type="Rhea" id="RHEA:22508"/>
        <dbReference type="Rhea" id="RHEA-COMP:17339"/>
        <dbReference type="Rhea" id="RHEA-COMP:17340"/>
        <dbReference type="ChEBI" id="CHEBI:33019"/>
        <dbReference type="ChEBI" id="CHEBI:61560"/>
        <dbReference type="ChEBI" id="CHEBI:173112"/>
        <dbReference type="EC" id="2.7.7.7"/>
    </reaction>
</comment>
<accession>A2GRP9</accession>
<keyword evidence="5" id="KW-0235">DNA replication</keyword>
<evidence type="ECO:0000256" key="8">
    <source>
        <dbReference type="ARBA" id="ARBA00049244"/>
    </source>
</evidence>
<dbReference type="EMBL" id="DS119070">
    <property type="protein sequence ID" value="EAX80168.1"/>
    <property type="molecule type" value="Genomic_DNA"/>
</dbReference>
<proteinExistence type="inferred from homology"/>
<dbReference type="Gene3D" id="4.10.80.20">
    <property type="entry name" value="DNA polymerase, domain 5"/>
    <property type="match status" value="1"/>
</dbReference>
<dbReference type="InterPro" id="IPR023211">
    <property type="entry name" value="DNA_pol_palm_dom_sf"/>
</dbReference>
<reference evidence="10" key="2">
    <citation type="journal article" date="2007" name="Science">
        <title>Draft genome sequence of the sexually transmitted pathogen Trichomonas vaginalis.</title>
        <authorList>
            <person name="Carlton J.M."/>
            <person name="Hirt R.P."/>
            <person name="Silva J.C."/>
            <person name="Delcher A.L."/>
            <person name="Schatz M."/>
            <person name="Zhao Q."/>
            <person name="Wortman J.R."/>
            <person name="Bidwell S.L."/>
            <person name="Alsmark U.C.M."/>
            <person name="Besteiro S."/>
            <person name="Sicheritz-Ponten T."/>
            <person name="Noel C.J."/>
            <person name="Dacks J.B."/>
            <person name="Foster P.G."/>
            <person name="Simillion C."/>
            <person name="Van de Peer Y."/>
            <person name="Miranda-Saavedra D."/>
            <person name="Barton G.J."/>
            <person name="Westrop G.D."/>
            <person name="Mueller S."/>
            <person name="Dessi D."/>
            <person name="Fiori P.L."/>
            <person name="Ren Q."/>
            <person name="Paulsen I."/>
            <person name="Zhang H."/>
            <person name="Bastida-Corcuera F.D."/>
            <person name="Simoes-Barbosa A."/>
            <person name="Brown M.T."/>
            <person name="Hayes R.D."/>
            <person name="Mukherjee M."/>
            <person name="Okumura C.Y."/>
            <person name="Schneider R."/>
            <person name="Smith A.J."/>
            <person name="Vanacova S."/>
            <person name="Villalvazo M."/>
            <person name="Haas B.J."/>
            <person name="Pertea M."/>
            <person name="Feldblyum T.V."/>
            <person name="Utterback T.R."/>
            <person name="Shu C.L."/>
            <person name="Osoegawa K."/>
            <person name="de Jong P.J."/>
            <person name="Hrdy I."/>
            <person name="Horvathova L."/>
            <person name="Zubacova Z."/>
            <person name="Dolezal P."/>
            <person name="Malik S.B."/>
            <person name="Logsdon J.M. Jr."/>
            <person name="Henze K."/>
            <person name="Gupta A."/>
            <person name="Wang C.C."/>
            <person name="Dunne R.L."/>
            <person name="Upcroft J.A."/>
            <person name="Upcroft P."/>
            <person name="White O."/>
            <person name="Salzberg S.L."/>
            <person name="Tang P."/>
            <person name="Chiu C.-H."/>
            <person name="Lee Y.-S."/>
            <person name="Embley T.M."/>
            <person name="Coombs G.H."/>
            <person name="Mottram J.C."/>
            <person name="Tachezy J."/>
            <person name="Fraser-Liggett C.M."/>
            <person name="Johnson P.J."/>
        </authorList>
    </citation>
    <scope>NUCLEOTIDE SEQUENCE [LARGE SCALE GENOMIC DNA]</scope>
    <source>
        <strain evidence="10">G3</strain>
    </source>
</reference>
<dbReference type="PRINTS" id="PR00106">
    <property type="entry name" value="DNAPOLB"/>
</dbReference>
<dbReference type="VEuPathDB" id="TrichDB:TVAG_040240"/>
<evidence type="ECO:0000256" key="5">
    <source>
        <dbReference type="ARBA" id="ARBA00022705"/>
    </source>
</evidence>
<dbReference type="GO" id="GO:0003677">
    <property type="term" value="F:DNA binding"/>
    <property type="evidence" value="ECO:0007669"/>
    <property type="project" value="UniProtKB-KW"/>
</dbReference>
<organism evidence="10 11">
    <name type="scientific">Trichomonas vaginalis (strain ATCC PRA-98 / G3)</name>
    <dbReference type="NCBI Taxonomy" id="412133"/>
    <lineage>
        <taxon>Eukaryota</taxon>
        <taxon>Metamonada</taxon>
        <taxon>Parabasalia</taxon>
        <taxon>Trichomonadida</taxon>
        <taxon>Trichomonadidae</taxon>
        <taxon>Trichomonas</taxon>
    </lineage>
</organism>
<dbReference type="Gene3D" id="3.30.1770.10">
    <property type="entry name" value="TPR 1 domain of DNA polymerase"/>
    <property type="match status" value="1"/>
</dbReference>
<evidence type="ECO:0000256" key="6">
    <source>
        <dbReference type="ARBA" id="ARBA00022932"/>
    </source>
</evidence>
<dbReference type="EC" id="2.7.7.7" evidence="2"/>
<dbReference type="AlphaFoldDB" id="A2GRP9"/>
<dbReference type="GO" id="GO:0000166">
    <property type="term" value="F:nucleotide binding"/>
    <property type="evidence" value="ECO:0007669"/>
    <property type="project" value="InterPro"/>
</dbReference>
<dbReference type="InterPro" id="IPR012337">
    <property type="entry name" value="RNaseH-like_sf"/>
</dbReference>
<keyword evidence="6" id="KW-0239">DNA-directed DNA polymerase</keyword>
<dbReference type="InterPro" id="IPR006172">
    <property type="entry name" value="DNA-dir_DNA_pol_B"/>
</dbReference>
<sequence>MQITGIYKDKAIIIKDSYTVINKKLKLFPEMFHLQCGEKEVFPYQYYSSSLLVNDNRTGVISEAWKFVKDIETFMKNIDLIENCRIDENHFDLEKYSSFYCKQDVRILREGFVKFRNDILKEFDLNVYDYVSICSIANKLFENRVYFPNGNLYDLSNKPREFISRCIQGGRCMLSDNMKQKSEKKLIADFDAVSLYPSAIAKLYTLEGIPKVMKKEMLSTEYLMRHLFDDDQGEPEGEKFISGFFVLIKITEIKIKRHFPLITVDPELNPELKVPRSSNTCCLMYVDHIALQDLIKYQGISCEVLQGYYYDEKRDFRIRDEVKKSFELRLKYKKEENPLQENIKLILNSIYGKTILSPIESKIKIIDDKDAVRYTIRNYNHIIKFEGLDGSDKTIFKLTKSICRHFNFCPLGVNILSMSKRIMNEVFCTAEDMGLQIFYQDCDSMHIFNEDIPRLAREFQKRYGRELIGKNL</sequence>
<dbReference type="InterPro" id="IPR043502">
    <property type="entry name" value="DNA/RNA_pol_sf"/>
</dbReference>
<dbReference type="eggNOG" id="ENOG502R1AC">
    <property type="taxonomic scope" value="Eukaryota"/>
</dbReference>
<feature type="non-terminal residue" evidence="10">
    <location>
        <position position="472"/>
    </location>
</feature>
<dbReference type="Gene3D" id="1.10.287.690">
    <property type="entry name" value="Helix hairpin bin"/>
    <property type="match status" value="1"/>
</dbReference>
<reference evidence="10" key="1">
    <citation type="submission" date="2006-10" db="EMBL/GenBank/DDBJ databases">
        <authorList>
            <person name="Amadeo P."/>
            <person name="Zhao Q."/>
            <person name="Wortman J."/>
            <person name="Fraser-Liggett C."/>
            <person name="Carlton J."/>
        </authorList>
    </citation>
    <scope>NUCLEOTIDE SEQUENCE</scope>
    <source>
        <strain evidence="10">G3</strain>
    </source>
</reference>
<comment type="similarity">
    <text evidence="1">Belongs to the DNA polymerase type-B family.</text>
</comment>
<dbReference type="Pfam" id="PF03175">
    <property type="entry name" value="DNA_pol_B_2"/>
    <property type="match status" value="1"/>
</dbReference>
<dbReference type="InterPro" id="IPR004868">
    <property type="entry name" value="DNA-dir_DNA_pol_B_mt/vir"/>
</dbReference>
<dbReference type="SUPFAM" id="SSF53098">
    <property type="entry name" value="Ribonuclease H-like"/>
    <property type="match status" value="1"/>
</dbReference>
<protein>
    <recommendedName>
        <fullName evidence="2">DNA-directed DNA polymerase</fullName>
        <ecNumber evidence="2">2.7.7.7</ecNumber>
    </recommendedName>
</protein>
<keyword evidence="3" id="KW-0808">Transferase</keyword>
<evidence type="ECO:0000256" key="2">
    <source>
        <dbReference type="ARBA" id="ARBA00012417"/>
    </source>
</evidence>
<feature type="domain" description="DNA-directed DNA polymerase family B mitochondria/virus" evidence="9">
    <location>
        <begin position="5"/>
        <end position="378"/>
    </location>
</feature>
<gene>
    <name evidence="10" type="ORF">TVAG_040240</name>
</gene>
<dbReference type="PANTHER" id="PTHR48144">
    <property type="entry name" value="DNA-DIRECTED DNA POLYMERASE"/>
    <property type="match status" value="1"/>
</dbReference>
<dbReference type="InParanoid" id="A2GRP9"/>